<dbReference type="OrthoDB" id="978645at2"/>
<evidence type="ECO:0008006" key="4">
    <source>
        <dbReference type="Google" id="ProtNLM"/>
    </source>
</evidence>
<comment type="caution">
    <text evidence="2">The sequence shown here is derived from an EMBL/GenBank/DDBJ whole genome shotgun (WGS) entry which is preliminary data.</text>
</comment>
<protein>
    <recommendedName>
        <fullName evidence="4">Outer membrane protein with beta-barrel domain</fullName>
    </recommendedName>
</protein>
<evidence type="ECO:0000313" key="2">
    <source>
        <dbReference type="EMBL" id="PSK98755.1"/>
    </source>
</evidence>
<sequence>MKKIILLMAFYLPFAAWAQEDGIGIRLGEPLSITMKKFVDDHFAIEGMFGGAGAFNARYYQRSFENNRPSSNSFYAGHSTRSILSFNLRGIYHEDITDFFGIDLGYLLGYGGLGAQLRSTQVDYSYTDPPRNPNALFRETRTNLDFGPEIFGGAEYYFDDLPLSVFIEAGLFMELLDRFGHLRFQGGVGVRYIF</sequence>
<dbReference type="EMBL" id="PYGF01000018">
    <property type="protein sequence ID" value="PSK98755.1"/>
    <property type="molecule type" value="Genomic_DNA"/>
</dbReference>
<feature type="signal peptide" evidence="1">
    <location>
        <begin position="1"/>
        <end position="18"/>
    </location>
</feature>
<reference evidence="2 3" key="1">
    <citation type="submission" date="2018-03" db="EMBL/GenBank/DDBJ databases">
        <title>Genomic Encyclopedia of Archaeal and Bacterial Type Strains, Phase II (KMG-II): from individual species to whole genera.</title>
        <authorList>
            <person name="Goeker M."/>
        </authorList>
    </citation>
    <scope>NUCLEOTIDE SEQUENCE [LARGE SCALE GENOMIC DNA]</scope>
    <source>
        <strain evidence="2 3">DSM 28057</strain>
    </source>
</reference>
<keyword evidence="1" id="KW-0732">Signal</keyword>
<dbReference type="RefSeq" id="WP_106569011.1">
    <property type="nucleotide sequence ID" value="NZ_JAUVYL010000017.1"/>
</dbReference>
<dbReference type="Proteomes" id="UP000240708">
    <property type="component" value="Unassembled WGS sequence"/>
</dbReference>
<evidence type="ECO:0000313" key="3">
    <source>
        <dbReference type="Proteomes" id="UP000240708"/>
    </source>
</evidence>
<keyword evidence="3" id="KW-1185">Reference proteome</keyword>
<proteinExistence type="predicted"/>
<name>A0A2P8DNG2_9BACT</name>
<gene>
    <name evidence="2" type="ORF">CLV48_11842</name>
</gene>
<evidence type="ECO:0000256" key="1">
    <source>
        <dbReference type="SAM" id="SignalP"/>
    </source>
</evidence>
<dbReference type="AlphaFoldDB" id="A0A2P8DNG2"/>
<accession>A0A2P8DNG2</accession>
<feature type="chain" id="PRO_5015178645" description="Outer membrane protein with beta-barrel domain" evidence="1">
    <location>
        <begin position="19"/>
        <end position="194"/>
    </location>
</feature>
<organism evidence="2 3">
    <name type="scientific">Cecembia rubra</name>
    <dbReference type="NCBI Taxonomy" id="1485585"/>
    <lineage>
        <taxon>Bacteria</taxon>
        <taxon>Pseudomonadati</taxon>
        <taxon>Bacteroidota</taxon>
        <taxon>Cytophagia</taxon>
        <taxon>Cytophagales</taxon>
        <taxon>Cyclobacteriaceae</taxon>
        <taxon>Cecembia</taxon>
    </lineage>
</organism>